<dbReference type="AlphaFoldDB" id="A0A858BVL1"/>
<feature type="domain" description="PucR C-terminal helix-turn-helix" evidence="2">
    <location>
        <begin position="318"/>
        <end position="374"/>
    </location>
</feature>
<dbReference type="InterPro" id="IPR025736">
    <property type="entry name" value="PucR_C-HTH_dom"/>
</dbReference>
<keyword evidence="4" id="KW-1185">Reference proteome</keyword>
<dbReference type="Gene3D" id="1.10.10.2840">
    <property type="entry name" value="PucR C-terminal helix-turn-helix domain"/>
    <property type="match status" value="1"/>
</dbReference>
<name>A0A858BVL1_9FIRM</name>
<evidence type="ECO:0000259" key="2">
    <source>
        <dbReference type="Pfam" id="PF13556"/>
    </source>
</evidence>
<reference evidence="3 4" key="1">
    <citation type="submission" date="2020-02" db="EMBL/GenBank/DDBJ databases">
        <authorList>
            <person name="Kim Y.B."/>
            <person name="Roh S.W."/>
        </authorList>
    </citation>
    <scope>NUCLEOTIDE SEQUENCE [LARGE SCALE GENOMIC DNA]</scope>
    <source>
        <strain evidence="3 4">DSM 103574</strain>
    </source>
</reference>
<accession>A0A858BVL1</accession>
<dbReference type="RefSeq" id="WP_163065036.1">
    <property type="nucleotide sequence ID" value="NZ_CP048649.1"/>
</dbReference>
<dbReference type="EMBL" id="CP048649">
    <property type="protein sequence ID" value="QIB68116.1"/>
    <property type="molecule type" value="Genomic_DNA"/>
</dbReference>
<proteinExistence type="predicted"/>
<dbReference type="PANTHER" id="PTHR33744:SF1">
    <property type="entry name" value="DNA-BINDING TRANSCRIPTIONAL ACTIVATOR ADER"/>
    <property type="match status" value="1"/>
</dbReference>
<gene>
    <name evidence="3" type="ORF">Ami103574_01785</name>
</gene>
<sequence>MYISLKEILKNNMFKGATVLAGEPGTDREVKRVMVFDYPANSEILDRNILTSGDFFITDLHQFKEDAEGIYDYIHALIDTGSSGLLIVTDENIRVVTEDVLKICDDSNFPLIFMKEDPSYAGIMDTINQYISIENLNVINNLKLDKIMYGNISEEEKLDILYSIKPDVQQYVRTIYVDGTFRSEMDELKTHGAYLNNTQDIYLRNKSYKIFILSAGKLKQLQEHSDWTAEQLRNAIDKPKVGFSRIYPKEEIGIALEEGRRSLETAKTMNIDFRIYNPLSVMQLLVSLKDTKEAQDFYEAYINAVKDKVSSENAREVLLTMETYVANAGDYKATAKVMNQHENTIRYRVNKVKYALDMENDDIKFKETIALAVKLRILMDKALD</sequence>
<dbReference type="InterPro" id="IPR012914">
    <property type="entry name" value="PucR_dom"/>
</dbReference>
<feature type="domain" description="Purine catabolism PurC-like" evidence="1">
    <location>
        <begin position="7"/>
        <end position="131"/>
    </location>
</feature>
<dbReference type="KEGG" id="abut:Ami103574_01785"/>
<dbReference type="InterPro" id="IPR042070">
    <property type="entry name" value="PucR_C-HTH_sf"/>
</dbReference>
<evidence type="ECO:0000259" key="1">
    <source>
        <dbReference type="Pfam" id="PF07905"/>
    </source>
</evidence>
<dbReference type="Proteomes" id="UP000466848">
    <property type="component" value="Chromosome"/>
</dbReference>
<evidence type="ECO:0000313" key="3">
    <source>
        <dbReference type="EMBL" id="QIB68116.1"/>
    </source>
</evidence>
<protein>
    <submittedName>
        <fullName evidence="3">PucR family transcriptional regulator</fullName>
    </submittedName>
</protein>
<dbReference type="InterPro" id="IPR051448">
    <property type="entry name" value="CdaR-like_regulators"/>
</dbReference>
<dbReference type="Pfam" id="PF07905">
    <property type="entry name" value="PucR"/>
    <property type="match status" value="1"/>
</dbReference>
<evidence type="ECO:0000313" key="4">
    <source>
        <dbReference type="Proteomes" id="UP000466848"/>
    </source>
</evidence>
<dbReference type="Pfam" id="PF13556">
    <property type="entry name" value="HTH_30"/>
    <property type="match status" value="1"/>
</dbReference>
<organism evidence="3 4">
    <name type="scientific">Aminipila butyrica</name>
    <dbReference type="NCBI Taxonomy" id="433296"/>
    <lineage>
        <taxon>Bacteria</taxon>
        <taxon>Bacillati</taxon>
        <taxon>Bacillota</taxon>
        <taxon>Clostridia</taxon>
        <taxon>Peptostreptococcales</taxon>
        <taxon>Anaerovoracaceae</taxon>
        <taxon>Aminipila</taxon>
    </lineage>
</organism>
<dbReference type="PANTHER" id="PTHR33744">
    <property type="entry name" value="CARBOHYDRATE DIACID REGULATOR"/>
    <property type="match status" value="1"/>
</dbReference>